<dbReference type="GO" id="GO:0000917">
    <property type="term" value="P:division septum assembly"/>
    <property type="evidence" value="ECO:0007669"/>
    <property type="project" value="UniProtKB-KW"/>
</dbReference>
<dbReference type="Pfam" id="PF01926">
    <property type="entry name" value="MMR_HSR1"/>
    <property type="match status" value="1"/>
</dbReference>
<gene>
    <name evidence="10" type="primary">engB</name>
    <name evidence="12" type="ORF">CYJ41_06185</name>
</gene>
<dbReference type="InterPro" id="IPR019987">
    <property type="entry name" value="GTP-bd_ribosome_bio_YsxC"/>
</dbReference>
<evidence type="ECO:0000256" key="4">
    <source>
        <dbReference type="ARBA" id="ARBA00022723"/>
    </source>
</evidence>
<feature type="domain" description="EngB-type G" evidence="11">
    <location>
        <begin position="23"/>
        <end position="198"/>
    </location>
</feature>
<dbReference type="InterPro" id="IPR027417">
    <property type="entry name" value="P-loop_NTPase"/>
</dbReference>
<dbReference type="PANTHER" id="PTHR11649">
    <property type="entry name" value="MSS1/TRME-RELATED GTP-BINDING PROTEIN"/>
    <property type="match status" value="1"/>
</dbReference>
<keyword evidence="3 10" id="KW-0132">Cell division</keyword>
<comment type="cofactor">
    <cofactor evidence="1">
        <name>Mg(2+)</name>
        <dbReference type="ChEBI" id="CHEBI:18420"/>
    </cofactor>
</comment>
<keyword evidence="6" id="KW-0460">Magnesium</keyword>
<comment type="function">
    <text evidence="10">Necessary for normal cell division and for the maintenance of normal septation.</text>
</comment>
<evidence type="ECO:0000256" key="10">
    <source>
        <dbReference type="HAMAP-Rule" id="MF_00321"/>
    </source>
</evidence>
<keyword evidence="8 10" id="KW-0717">Septation</keyword>
<evidence type="ECO:0000256" key="3">
    <source>
        <dbReference type="ARBA" id="ARBA00022618"/>
    </source>
</evidence>
<dbReference type="GO" id="GO:0005829">
    <property type="term" value="C:cytosol"/>
    <property type="evidence" value="ECO:0007669"/>
    <property type="project" value="TreeGrafter"/>
</dbReference>
<evidence type="ECO:0000256" key="2">
    <source>
        <dbReference type="ARBA" id="ARBA00009638"/>
    </source>
</evidence>
<evidence type="ECO:0000256" key="5">
    <source>
        <dbReference type="ARBA" id="ARBA00022741"/>
    </source>
</evidence>
<proteinExistence type="inferred from homology"/>
<keyword evidence="4" id="KW-0479">Metal-binding</keyword>
<dbReference type="InterPro" id="IPR006073">
    <property type="entry name" value="GTP-bd"/>
</dbReference>
<comment type="similarity">
    <text evidence="2 10">Belongs to the TRAFAC class TrmE-Era-EngA-EngB-Septin-like GTPase superfamily. EngB GTPase family.</text>
</comment>
<keyword evidence="7 10" id="KW-0342">GTP-binding</keyword>
<keyword evidence="9 10" id="KW-0131">Cell cycle</keyword>
<dbReference type="SUPFAM" id="SSF52540">
    <property type="entry name" value="P-loop containing nucleoside triphosphate hydrolases"/>
    <property type="match status" value="1"/>
</dbReference>
<dbReference type="NCBIfam" id="TIGR03598">
    <property type="entry name" value="GTPase_YsxC"/>
    <property type="match status" value="1"/>
</dbReference>
<dbReference type="CDD" id="cd01876">
    <property type="entry name" value="YihA_EngB"/>
    <property type="match status" value="1"/>
</dbReference>
<name>A0A2I1N9G2_9BACT</name>
<dbReference type="HAMAP" id="MF_00321">
    <property type="entry name" value="GTPase_EngB"/>
    <property type="match status" value="1"/>
</dbReference>
<dbReference type="Gene3D" id="3.40.50.300">
    <property type="entry name" value="P-loop containing nucleotide triphosphate hydrolases"/>
    <property type="match status" value="1"/>
</dbReference>
<keyword evidence="5 10" id="KW-0547">Nucleotide-binding</keyword>
<sequence>MIKVLNARFLTSSPSLEKSDFYSGSEIAFLGRSNVGKSSFINSLVNQKNLAKSSSTPGKTKLINFFEANFKDDDENLYNLILVDLPGFGYAKVTKSTHKIWQSALDEFIKKRNSIRLFIHLRDSRQFDMEIDKNVDFYIKSFLRSDQKLINFYTKSDKLNQSQKAKVLNFDKDAKFISTLKNEGIDEARELIIKGVFGRV</sequence>
<dbReference type="PANTHER" id="PTHR11649:SF13">
    <property type="entry name" value="ENGB-TYPE G DOMAIN-CONTAINING PROTEIN"/>
    <property type="match status" value="1"/>
</dbReference>
<dbReference type="PROSITE" id="PS51706">
    <property type="entry name" value="G_ENGB"/>
    <property type="match status" value="1"/>
</dbReference>
<evidence type="ECO:0000259" key="11">
    <source>
        <dbReference type="PROSITE" id="PS51706"/>
    </source>
</evidence>
<dbReference type="EMBL" id="PKHU01000005">
    <property type="protein sequence ID" value="PKZ29017.1"/>
    <property type="molecule type" value="Genomic_DNA"/>
</dbReference>
<protein>
    <recommendedName>
        <fullName evidence="10">Probable GTP-binding protein EngB</fullName>
    </recommendedName>
</protein>
<evidence type="ECO:0000256" key="9">
    <source>
        <dbReference type="ARBA" id="ARBA00023306"/>
    </source>
</evidence>
<evidence type="ECO:0000256" key="6">
    <source>
        <dbReference type="ARBA" id="ARBA00022842"/>
    </source>
</evidence>
<reference evidence="12 13" key="1">
    <citation type="submission" date="2017-12" db="EMBL/GenBank/DDBJ databases">
        <title>Phylogenetic diversity of female urinary microbiome.</title>
        <authorList>
            <person name="Thomas-White K."/>
            <person name="Wolfe A.J."/>
        </authorList>
    </citation>
    <scope>NUCLEOTIDE SEQUENCE [LARGE SCALE GENOMIC DNA]</scope>
    <source>
        <strain evidence="12 13">UMB0112</strain>
    </source>
</reference>
<comment type="caution">
    <text evidence="12">The sequence shown here is derived from an EMBL/GenBank/DDBJ whole genome shotgun (WGS) entry which is preliminary data.</text>
</comment>
<evidence type="ECO:0000313" key="12">
    <source>
        <dbReference type="EMBL" id="PKZ29017.1"/>
    </source>
</evidence>
<dbReference type="GO" id="GO:0046872">
    <property type="term" value="F:metal ion binding"/>
    <property type="evidence" value="ECO:0007669"/>
    <property type="project" value="UniProtKB-KW"/>
</dbReference>
<accession>A0A2I1N9G2</accession>
<evidence type="ECO:0000256" key="7">
    <source>
        <dbReference type="ARBA" id="ARBA00023134"/>
    </source>
</evidence>
<dbReference type="RefSeq" id="WP_101637416.1">
    <property type="nucleotide sequence ID" value="NZ_PKHU01000005.1"/>
</dbReference>
<evidence type="ECO:0000256" key="8">
    <source>
        <dbReference type="ARBA" id="ARBA00023210"/>
    </source>
</evidence>
<evidence type="ECO:0000313" key="13">
    <source>
        <dbReference type="Proteomes" id="UP000234639"/>
    </source>
</evidence>
<dbReference type="AlphaFoldDB" id="A0A2I1N9G2"/>
<dbReference type="Proteomes" id="UP000234639">
    <property type="component" value="Unassembled WGS sequence"/>
</dbReference>
<dbReference type="GO" id="GO:0005525">
    <property type="term" value="F:GTP binding"/>
    <property type="evidence" value="ECO:0007669"/>
    <property type="project" value="UniProtKB-UniRule"/>
</dbReference>
<organism evidence="12 13">
    <name type="scientific">Campylobacter ureolyticus</name>
    <dbReference type="NCBI Taxonomy" id="827"/>
    <lineage>
        <taxon>Bacteria</taxon>
        <taxon>Pseudomonadati</taxon>
        <taxon>Campylobacterota</taxon>
        <taxon>Epsilonproteobacteria</taxon>
        <taxon>Campylobacterales</taxon>
        <taxon>Campylobacteraceae</taxon>
        <taxon>Campylobacter</taxon>
    </lineage>
</organism>
<evidence type="ECO:0000256" key="1">
    <source>
        <dbReference type="ARBA" id="ARBA00001946"/>
    </source>
</evidence>
<dbReference type="InterPro" id="IPR030393">
    <property type="entry name" value="G_ENGB_dom"/>
</dbReference>